<dbReference type="InterPro" id="IPR011444">
    <property type="entry name" value="DUF1549"/>
</dbReference>
<organism evidence="4 5">
    <name type="scientific">Anatilimnocola aggregata</name>
    <dbReference type="NCBI Taxonomy" id="2528021"/>
    <lineage>
        <taxon>Bacteria</taxon>
        <taxon>Pseudomonadati</taxon>
        <taxon>Planctomycetota</taxon>
        <taxon>Planctomycetia</taxon>
        <taxon>Pirellulales</taxon>
        <taxon>Pirellulaceae</taxon>
        <taxon>Anatilimnocola</taxon>
    </lineage>
</organism>
<sequence>MHCNRTYCWLCWLTAIPLALMIMSLSAARGEELPKGLKVVSLEVRPTTAELKHRFDYRQILVTGKLDSGESVDLTRIAKPQLNGADAAKVASISADGQLRAVGNGNAELVYSYNNLSAKVPVAVAGVEQAQPISFLRDVQPVLSRTGCNQGTCHGAKDGKNGFKLSLRGYDALYDHRALTDDLGARRFNRAAPDQSLMLLKATGSAPHVGGVRMNVEDAYYGLLREWIAQGVKLDLQAPRVTKIDVYPLNPIVPRPDMKQQITVTATYSDGSTRDVTREAFIESGDIEKIEADARGIITTLRRGEAPVLVRYEGAYAATTIICMGDRSGFAWQEPPANNYIDGLIYKKLQQVKILPSELCSDDEFIRRLHIDLTGLPPSAEQVKAFFADTRDSKTKRDALVDSLIGSREYVENWTNKWADMLQVNRKFLGEEGSVALRNWIKDAIAANKPYDQFAREVLTARGSNIENPPAAYYKVLRDPENAMENTTHLFLAVRFNCNKCHDHPFERWTQDQYYNMAAYFAQIGRKEDPLYSGMKIGGSAVEGATPLVEVIYDARSGDINHNRTGQVSPPAFPFAHSDVAPTTTPRRQQLAQWMTSKENQYFAKSYANRLWGYLFGVGIIEPIDDIRAGNPPTNPELLDALTIDFVKSNFDVQHMLRTICKSRTYQLSVKTNQWNDDDGINYSHALPRRLTAETLYDAIHIATGSQPRLQGVPAGFRAAALPDAGISDPFLDDFGKPVRESSCECERSSGMVLGPVLKLINGPTVANALADANSELSKLVTTEKDDTKLIREVFLRFLAREPSAQEIKFSQAALVATNGEVEQAKQELAAYETTLPAKVAAWEATAGKAAAWTPLTIGEAKSQAGATFKVLDDQAVMVSGSTAKDVYTLTANVDLAGITGIRLEALADPALPGKGPGRSAKGNFVLSEFKVTAAPKAEPMKLEPVVLQNATADFSQANWAVVGAIDGNEATGWGVSPDLGKTHIAIFETKTDAGAAGGTVLTFTLSQQYQDGTHALGKFRLSATNSPRPISGGKVPDAIAAILATPKEKRTPEQNSALTAHVIAQDGELARLKNAISQAEETTRNARLIGVQDLAWALINSPAFLFNR</sequence>
<feature type="domain" description="DUF1553" evidence="3">
    <location>
        <begin position="587"/>
        <end position="812"/>
    </location>
</feature>
<name>A0A517YCK7_9BACT</name>
<protein>
    <submittedName>
        <fullName evidence="4">Uncharacterized protein</fullName>
    </submittedName>
</protein>
<evidence type="ECO:0000256" key="1">
    <source>
        <dbReference type="SAM" id="Coils"/>
    </source>
</evidence>
<dbReference type="AlphaFoldDB" id="A0A517YCK7"/>
<evidence type="ECO:0000259" key="3">
    <source>
        <dbReference type="Pfam" id="PF07587"/>
    </source>
</evidence>
<gene>
    <name evidence="4" type="ORF">ETAA8_30650</name>
</gene>
<dbReference type="EMBL" id="CP036274">
    <property type="protein sequence ID" value="QDU27973.1"/>
    <property type="molecule type" value="Genomic_DNA"/>
</dbReference>
<dbReference type="Gene3D" id="2.60.40.1080">
    <property type="match status" value="2"/>
</dbReference>
<dbReference type="Proteomes" id="UP000315017">
    <property type="component" value="Chromosome"/>
</dbReference>
<dbReference type="PANTHER" id="PTHR35889">
    <property type="entry name" value="CYCLOINULO-OLIGOSACCHARIDE FRUCTANOTRANSFERASE-RELATED"/>
    <property type="match status" value="1"/>
</dbReference>
<evidence type="ECO:0000313" key="4">
    <source>
        <dbReference type="EMBL" id="QDU27973.1"/>
    </source>
</evidence>
<keyword evidence="5" id="KW-1185">Reference proteome</keyword>
<reference evidence="4 5" key="1">
    <citation type="submission" date="2019-02" db="EMBL/GenBank/DDBJ databases">
        <title>Deep-cultivation of Planctomycetes and their phenomic and genomic characterization uncovers novel biology.</title>
        <authorList>
            <person name="Wiegand S."/>
            <person name="Jogler M."/>
            <person name="Boedeker C."/>
            <person name="Pinto D."/>
            <person name="Vollmers J."/>
            <person name="Rivas-Marin E."/>
            <person name="Kohn T."/>
            <person name="Peeters S.H."/>
            <person name="Heuer A."/>
            <person name="Rast P."/>
            <person name="Oberbeckmann S."/>
            <person name="Bunk B."/>
            <person name="Jeske O."/>
            <person name="Meyerdierks A."/>
            <person name="Storesund J.E."/>
            <person name="Kallscheuer N."/>
            <person name="Luecker S."/>
            <person name="Lage O.M."/>
            <person name="Pohl T."/>
            <person name="Merkel B.J."/>
            <person name="Hornburger P."/>
            <person name="Mueller R.-W."/>
            <person name="Bruemmer F."/>
            <person name="Labrenz M."/>
            <person name="Spormann A.M."/>
            <person name="Op den Camp H."/>
            <person name="Overmann J."/>
            <person name="Amann R."/>
            <person name="Jetten M.S.M."/>
            <person name="Mascher T."/>
            <person name="Medema M.H."/>
            <person name="Devos D.P."/>
            <person name="Kaster A.-K."/>
            <person name="Ovreas L."/>
            <person name="Rohde M."/>
            <person name="Galperin M.Y."/>
            <person name="Jogler C."/>
        </authorList>
    </citation>
    <scope>NUCLEOTIDE SEQUENCE [LARGE SCALE GENOMIC DNA]</scope>
    <source>
        <strain evidence="4 5">ETA_A8</strain>
    </source>
</reference>
<accession>A0A517YCK7</accession>
<dbReference type="OrthoDB" id="289126at2"/>
<dbReference type="KEGG" id="aagg:ETAA8_30650"/>
<feature type="domain" description="DUF1549" evidence="2">
    <location>
        <begin position="341"/>
        <end position="524"/>
    </location>
</feature>
<dbReference type="Pfam" id="PF07583">
    <property type="entry name" value="PSCyt2"/>
    <property type="match status" value="1"/>
</dbReference>
<evidence type="ECO:0000259" key="2">
    <source>
        <dbReference type="Pfam" id="PF07583"/>
    </source>
</evidence>
<evidence type="ECO:0000313" key="5">
    <source>
        <dbReference type="Proteomes" id="UP000315017"/>
    </source>
</evidence>
<keyword evidence="1" id="KW-0175">Coiled coil</keyword>
<feature type="coiled-coil region" evidence="1">
    <location>
        <begin position="808"/>
        <end position="835"/>
    </location>
</feature>
<proteinExistence type="predicted"/>
<dbReference type="RefSeq" id="WP_145089484.1">
    <property type="nucleotide sequence ID" value="NZ_CP036274.1"/>
</dbReference>
<dbReference type="Pfam" id="PF07587">
    <property type="entry name" value="PSD1"/>
    <property type="match status" value="1"/>
</dbReference>
<dbReference type="PANTHER" id="PTHR35889:SF3">
    <property type="entry name" value="F-BOX DOMAIN-CONTAINING PROTEIN"/>
    <property type="match status" value="1"/>
</dbReference>
<dbReference type="InterPro" id="IPR022655">
    <property type="entry name" value="DUF1553"/>
</dbReference>
<feature type="coiled-coil region" evidence="1">
    <location>
        <begin position="1063"/>
        <end position="1090"/>
    </location>
</feature>